<feature type="non-terminal residue" evidence="1">
    <location>
        <position position="1"/>
    </location>
</feature>
<dbReference type="EMBL" id="SLUK01000009">
    <property type="protein sequence ID" value="TCL42538.1"/>
    <property type="molecule type" value="Genomic_DNA"/>
</dbReference>
<evidence type="ECO:0000313" key="2">
    <source>
        <dbReference type="Proteomes" id="UP000294682"/>
    </source>
</evidence>
<proteinExistence type="predicted"/>
<protein>
    <recommendedName>
        <fullName evidence="3">Gfo/Idh/MocA family oxidoreductase</fullName>
    </recommendedName>
</protein>
<organism evidence="1 2">
    <name type="scientific">Harryflintia acetispora</name>
    <dbReference type="NCBI Taxonomy" id="1849041"/>
    <lineage>
        <taxon>Bacteria</taxon>
        <taxon>Bacillati</taxon>
        <taxon>Bacillota</taxon>
        <taxon>Clostridia</taxon>
        <taxon>Eubacteriales</taxon>
        <taxon>Oscillospiraceae</taxon>
        <taxon>Harryflintia</taxon>
    </lineage>
</organism>
<name>A0A9X8Y7L9_9FIRM</name>
<dbReference type="Proteomes" id="UP000294682">
    <property type="component" value="Unassembled WGS sequence"/>
</dbReference>
<dbReference type="AlphaFoldDB" id="A0A9X8Y7L9"/>
<comment type="caution">
    <text evidence="1">The sequence shown here is derived from an EMBL/GenBank/DDBJ whole genome shotgun (WGS) entry which is preliminary data.</text>
</comment>
<sequence length="55" mass="6042">EGFPGAFYQGFKQFYRSLLEPGARRDYADFAAGARDMELCEAAFQSAASGQWVGV</sequence>
<dbReference type="Gene3D" id="3.30.360.10">
    <property type="entry name" value="Dihydrodipicolinate Reductase, domain 2"/>
    <property type="match status" value="1"/>
</dbReference>
<accession>A0A9X8Y7L9</accession>
<evidence type="ECO:0000313" key="1">
    <source>
        <dbReference type="EMBL" id="TCL42538.1"/>
    </source>
</evidence>
<gene>
    <name evidence="1" type="ORF">EDD78_1091</name>
</gene>
<keyword evidence="2" id="KW-1185">Reference proteome</keyword>
<reference evidence="1 2" key="1">
    <citation type="submission" date="2019-03" db="EMBL/GenBank/DDBJ databases">
        <title>Genomic Encyclopedia of Type Strains, Phase IV (KMG-IV): sequencing the most valuable type-strain genomes for metagenomic binning, comparative biology and taxonomic classification.</title>
        <authorList>
            <person name="Goeker M."/>
        </authorList>
    </citation>
    <scope>NUCLEOTIDE SEQUENCE [LARGE SCALE GENOMIC DNA]</scope>
    <source>
        <strain evidence="1 2">DSM 100433</strain>
    </source>
</reference>
<evidence type="ECO:0008006" key="3">
    <source>
        <dbReference type="Google" id="ProtNLM"/>
    </source>
</evidence>